<dbReference type="Pfam" id="PF07589">
    <property type="entry name" value="PEP-CTERM"/>
    <property type="match status" value="1"/>
</dbReference>
<dbReference type="AlphaFoldDB" id="W0V4C2"/>
<reference evidence="3 4" key="1">
    <citation type="journal article" date="2015" name="Genome Announc.">
        <title>Genome Sequence of Mushroom Soft-Rot Pathogen Janthinobacterium agaricidamnosum.</title>
        <authorList>
            <person name="Graupner K."/>
            <person name="Lackner G."/>
            <person name="Hertweck C."/>
        </authorList>
    </citation>
    <scope>NUCLEOTIDE SEQUENCE [LARGE SCALE GENOMIC DNA]</scope>
    <source>
        <strain evidence="4">NBRC 102515 / DSM 9628</strain>
    </source>
</reference>
<dbReference type="NCBIfam" id="TIGR02595">
    <property type="entry name" value="PEP_CTERM"/>
    <property type="match status" value="1"/>
</dbReference>
<protein>
    <submittedName>
        <fullName evidence="3">PEP-CTERM putative exosortase interaction domain protein</fullName>
    </submittedName>
</protein>
<sequence length="212" mass="21832">MKKIHFAKLLLSTLIVSASMHAHATTYSNVGLSSTPIWTFGKGATPNYGETFTSPGGILEDFTFYALSGTKGNAALTIAAWDGNKAIGPALYTSSPISYGGGAQAIGATGINLALQANTSYIAYLTVAGVTSPIPSATFQGSGNNGGLPGKFVYSTANDPLLANQSWSPWTASNMAYTANITAAVPEPETYGMLLAGLGLIGFAVRRKARPA</sequence>
<dbReference type="eggNOG" id="ENOG5033947">
    <property type="taxonomic scope" value="Bacteria"/>
</dbReference>
<evidence type="ECO:0000256" key="1">
    <source>
        <dbReference type="SAM" id="SignalP"/>
    </source>
</evidence>
<organism evidence="3 4">
    <name type="scientific">Janthinobacterium agaricidamnosum NBRC 102515 = DSM 9628</name>
    <dbReference type="NCBI Taxonomy" id="1349767"/>
    <lineage>
        <taxon>Bacteria</taxon>
        <taxon>Pseudomonadati</taxon>
        <taxon>Pseudomonadota</taxon>
        <taxon>Betaproteobacteria</taxon>
        <taxon>Burkholderiales</taxon>
        <taxon>Oxalobacteraceae</taxon>
        <taxon>Janthinobacterium</taxon>
    </lineage>
</organism>
<dbReference type="PATRIC" id="fig|1349767.4.peg.3858"/>
<evidence type="ECO:0000313" key="3">
    <source>
        <dbReference type="EMBL" id="CDG82731.1"/>
    </source>
</evidence>
<feature type="signal peptide" evidence="1">
    <location>
        <begin position="1"/>
        <end position="24"/>
    </location>
</feature>
<dbReference type="HOGENOM" id="CLU_1298392_0_0_4"/>
<dbReference type="Proteomes" id="UP000027604">
    <property type="component" value="Chromosome I"/>
</dbReference>
<keyword evidence="4" id="KW-1185">Reference proteome</keyword>
<dbReference type="RefSeq" id="WP_038491539.1">
    <property type="nucleotide sequence ID" value="NZ_BCTH01000028.1"/>
</dbReference>
<accession>W0V4C2</accession>
<feature type="domain" description="Ice-binding protein C-terminal" evidence="2">
    <location>
        <begin position="184"/>
        <end position="208"/>
    </location>
</feature>
<proteinExistence type="predicted"/>
<evidence type="ECO:0000259" key="2">
    <source>
        <dbReference type="Pfam" id="PF07589"/>
    </source>
</evidence>
<gene>
    <name evidence="3" type="ORF">GJA_2096</name>
</gene>
<evidence type="ECO:0000313" key="4">
    <source>
        <dbReference type="Proteomes" id="UP000027604"/>
    </source>
</evidence>
<dbReference type="EMBL" id="HG322949">
    <property type="protein sequence ID" value="CDG82731.1"/>
    <property type="molecule type" value="Genomic_DNA"/>
</dbReference>
<dbReference type="KEGG" id="jag:GJA_2096"/>
<feature type="chain" id="PRO_5004798507" evidence="1">
    <location>
        <begin position="25"/>
        <end position="212"/>
    </location>
</feature>
<name>W0V4C2_9BURK</name>
<dbReference type="InterPro" id="IPR013424">
    <property type="entry name" value="Ice-binding_C"/>
</dbReference>
<keyword evidence="1" id="KW-0732">Signal</keyword>